<keyword evidence="3" id="KW-0540">Nuclease</keyword>
<evidence type="ECO:0000256" key="2">
    <source>
        <dbReference type="ARBA" id="ARBA00022695"/>
    </source>
</evidence>
<dbReference type="InterPro" id="IPR041373">
    <property type="entry name" value="RT_RNaseH"/>
</dbReference>
<reference evidence="8" key="2">
    <citation type="submission" date="2019-06" db="EMBL/GenBank/DDBJ databases">
        <title>Genomics analysis of Aphanomyces spp. identifies a new class of oomycete effector associated with host adaptation.</title>
        <authorList>
            <person name="Gaulin E."/>
        </authorList>
    </citation>
    <scope>NUCLEOTIDE SEQUENCE</scope>
    <source>
        <strain evidence="8">CBS 578.67</strain>
    </source>
</reference>
<protein>
    <submittedName>
        <fullName evidence="9">Aste57867_7992 protein</fullName>
    </submittedName>
</protein>
<dbReference type="GO" id="GO:0003964">
    <property type="term" value="F:RNA-directed DNA polymerase activity"/>
    <property type="evidence" value="ECO:0007669"/>
    <property type="project" value="UniProtKB-KW"/>
</dbReference>
<organism evidence="9 10">
    <name type="scientific">Aphanomyces stellatus</name>
    <dbReference type="NCBI Taxonomy" id="120398"/>
    <lineage>
        <taxon>Eukaryota</taxon>
        <taxon>Sar</taxon>
        <taxon>Stramenopiles</taxon>
        <taxon>Oomycota</taxon>
        <taxon>Saprolegniomycetes</taxon>
        <taxon>Saprolegniales</taxon>
        <taxon>Verrucalvaceae</taxon>
        <taxon>Aphanomyces</taxon>
    </lineage>
</organism>
<dbReference type="InterPro" id="IPR043502">
    <property type="entry name" value="DNA/RNA_pol_sf"/>
</dbReference>
<evidence type="ECO:0000313" key="8">
    <source>
        <dbReference type="EMBL" id="KAF0701575.1"/>
    </source>
</evidence>
<keyword evidence="4" id="KW-0255">Endonuclease</keyword>
<keyword evidence="6" id="KW-0695">RNA-directed DNA polymerase</keyword>
<proteinExistence type="predicted"/>
<dbReference type="AlphaFoldDB" id="A0A485KJ66"/>
<feature type="domain" description="Reverse transcriptase RNase H-like" evidence="7">
    <location>
        <begin position="2"/>
        <end position="81"/>
    </location>
</feature>
<dbReference type="EMBL" id="VJMH01005012">
    <property type="protein sequence ID" value="KAF0701575.1"/>
    <property type="molecule type" value="Genomic_DNA"/>
</dbReference>
<evidence type="ECO:0000256" key="5">
    <source>
        <dbReference type="ARBA" id="ARBA00022801"/>
    </source>
</evidence>
<evidence type="ECO:0000313" key="9">
    <source>
        <dbReference type="EMBL" id="VFT84885.1"/>
    </source>
</evidence>
<evidence type="ECO:0000256" key="3">
    <source>
        <dbReference type="ARBA" id="ARBA00022722"/>
    </source>
</evidence>
<dbReference type="Proteomes" id="UP000332933">
    <property type="component" value="Unassembled WGS sequence"/>
</dbReference>
<evidence type="ECO:0000256" key="6">
    <source>
        <dbReference type="ARBA" id="ARBA00022918"/>
    </source>
</evidence>
<sequence>MFLSGTFTGAAGRWAIVEKEAYAIVETLVRADYLLHPAAGFNLYTDHRNLKFIFSPTAVVASVPKYTAQKLERWALLLMGYSYVIHDIPGEHLRHQAAASADLAVAGRQVCLAHFCVHRRSPGGRPR</sequence>
<dbReference type="EMBL" id="CAADRA010005033">
    <property type="protein sequence ID" value="VFT84885.1"/>
    <property type="molecule type" value="Genomic_DNA"/>
</dbReference>
<dbReference type="OrthoDB" id="76385at2759"/>
<keyword evidence="10" id="KW-1185">Reference proteome</keyword>
<accession>A0A485KJ66</accession>
<dbReference type="GO" id="GO:0004519">
    <property type="term" value="F:endonuclease activity"/>
    <property type="evidence" value="ECO:0007669"/>
    <property type="project" value="UniProtKB-KW"/>
</dbReference>
<dbReference type="PANTHER" id="PTHR37984:SF5">
    <property type="entry name" value="PROTEIN NYNRIN-LIKE"/>
    <property type="match status" value="1"/>
</dbReference>
<dbReference type="SUPFAM" id="SSF56672">
    <property type="entry name" value="DNA/RNA polymerases"/>
    <property type="match status" value="1"/>
</dbReference>
<reference evidence="9 10" key="1">
    <citation type="submission" date="2019-03" db="EMBL/GenBank/DDBJ databases">
        <authorList>
            <person name="Gaulin E."/>
            <person name="Dumas B."/>
        </authorList>
    </citation>
    <scope>NUCLEOTIDE SEQUENCE [LARGE SCALE GENOMIC DNA]</scope>
    <source>
        <strain evidence="9">CBS 568.67</strain>
    </source>
</reference>
<name>A0A485KJ66_9STRA</name>
<evidence type="ECO:0000313" key="10">
    <source>
        <dbReference type="Proteomes" id="UP000332933"/>
    </source>
</evidence>
<dbReference type="PANTHER" id="PTHR37984">
    <property type="entry name" value="PROTEIN CBG26694"/>
    <property type="match status" value="1"/>
</dbReference>
<evidence type="ECO:0000259" key="7">
    <source>
        <dbReference type="Pfam" id="PF17917"/>
    </source>
</evidence>
<keyword evidence="5" id="KW-0378">Hydrolase</keyword>
<evidence type="ECO:0000256" key="4">
    <source>
        <dbReference type="ARBA" id="ARBA00022759"/>
    </source>
</evidence>
<dbReference type="Pfam" id="PF17917">
    <property type="entry name" value="RT_RNaseH"/>
    <property type="match status" value="1"/>
</dbReference>
<evidence type="ECO:0000256" key="1">
    <source>
        <dbReference type="ARBA" id="ARBA00022679"/>
    </source>
</evidence>
<dbReference type="GO" id="GO:0016787">
    <property type="term" value="F:hydrolase activity"/>
    <property type="evidence" value="ECO:0007669"/>
    <property type="project" value="UniProtKB-KW"/>
</dbReference>
<dbReference type="InterPro" id="IPR050951">
    <property type="entry name" value="Retrovirus_Pol_polyprotein"/>
</dbReference>
<keyword evidence="2" id="KW-0548">Nucleotidyltransferase</keyword>
<keyword evidence="1" id="KW-0808">Transferase</keyword>
<gene>
    <name evidence="9" type="primary">Aste57867_7992</name>
    <name evidence="8" type="ORF">As57867_007962</name>
    <name evidence="9" type="ORF">ASTE57867_7992</name>
</gene>